<evidence type="ECO:0000259" key="1">
    <source>
        <dbReference type="Pfam" id="PF00144"/>
    </source>
</evidence>
<dbReference type="GO" id="GO:0016787">
    <property type="term" value="F:hydrolase activity"/>
    <property type="evidence" value="ECO:0007669"/>
    <property type="project" value="UniProtKB-KW"/>
</dbReference>
<reference evidence="2 3" key="1">
    <citation type="submission" date="2018-11" db="EMBL/GenBank/DDBJ databases">
        <title>Draft genome sequence of Ferruginibacter sp. BO-59.</title>
        <authorList>
            <person name="Im W.T."/>
        </authorList>
    </citation>
    <scope>NUCLEOTIDE SEQUENCE [LARGE SCALE GENOMIC DNA]</scope>
    <source>
        <strain evidence="2 3">BO-59</strain>
    </source>
</reference>
<evidence type="ECO:0000313" key="3">
    <source>
        <dbReference type="Proteomes" id="UP000267223"/>
    </source>
</evidence>
<dbReference type="PANTHER" id="PTHR46825:SF7">
    <property type="entry name" value="D-ALANYL-D-ALANINE CARBOXYPEPTIDASE"/>
    <property type="match status" value="1"/>
</dbReference>
<dbReference type="RefSeq" id="WP_123118994.1">
    <property type="nucleotide sequence ID" value="NZ_RJJR01000001.1"/>
</dbReference>
<name>A0A3M9NQZ0_9BACT</name>
<dbReference type="AlphaFoldDB" id="A0A3M9NQZ0"/>
<sequence length="395" mass="43697">MKNYILFICVALVSVSCKKAQVQPTHLSNIDVPWSDSSALHPKNAAFSALLEKYHDKGLPGISLLVNDANGTWVGSIGKADIEKNIPFTVGQVSKVASITKLFMGVLVFKLIEDSAHTGIGYNALYTKINNWLPSSVTGKVPNGNKITLGDCLKHETGVPDVIEQDAFYLAVLNNPNKIWKPEELLKFIYNKPPVFNPGDTAIYSNTNTVLVIMVIEAATHKNHSDLLKQYILNPLHLANTYYQPHDVLPNTVAQGYFDLYNNHTIVNVSNLVTGSGNGYGGIYSNVFDLFTFEKALFIQQTLISQKSLAIMQTYGKKDDTNFYGYGLQKSYIQPNGDYGIGHKGRDLGYSANLFYFPQKGVTHIFFVNYGTDAESGLKDVFKSFVDELVALTLQ</sequence>
<proteinExistence type="predicted"/>
<protein>
    <submittedName>
        <fullName evidence="2">Class A beta-lactamase-related serine hydrolase</fullName>
    </submittedName>
</protein>
<dbReference type="Proteomes" id="UP000267223">
    <property type="component" value="Unassembled WGS sequence"/>
</dbReference>
<dbReference type="PANTHER" id="PTHR46825">
    <property type="entry name" value="D-ALANYL-D-ALANINE-CARBOXYPEPTIDASE/ENDOPEPTIDASE AMPH"/>
    <property type="match status" value="1"/>
</dbReference>
<dbReference type="Pfam" id="PF00144">
    <property type="entry name" value="Beta-lactamase"/>
    <property type="match status" value="1"/>
</dbReference>
<dbReference type="SUPFAM" id="SSF56601">
    <property type="entry name" value="beta-lactamase/transpeptidase-like"/>
    <property type="match status" value="1"/>
</dbReference>
<evidence type="ECO:0000313" key="2">
    <source>
        <dbReference type="EMBL" id="RNI40104.1"/>
    </source>
</evidence>
<comment type="caution">
    <text evidence="2">The sequence shown here is derived from an EMBL/GenBank/DDBJ whole genome shotgun (WGS) entry which is preliminary data.</text>
</comment>
<dbReference type="OrthoDB" id="846150at2"/>
<dbReference type="InterPro" id="IPR050491">
    <property type="entry name" value="AmpC-like"/>
</dbReference>
<keyword evidence="3" id="KW-1185">Reference proteome</keyword>
<dbReference type="PROSITE" id="PS51257">
    <property type="entry name" value="PROKAR_LIPOPROTEIN"/>
    <property type="match status" value="1"/>
</dbReference>
<feature type="domain" description="Beta-lactamase-related" evidence="1">
    <location>
        <begin position="49"/>
        <end position="376"/>
    </location>
</feature>
<dbReference type="InterPro" id="IPR001466">
    <property type="entry name" value="Beta-lactam-related"/>
</dbReference>
<dbReference type="EMBL" id="RJJR01000001">
    <property type="protein sequence ID" value="RNI40104.1"/>
    <property type="molecule type" value="Genomic_DNA"/>
</dbReference>
<dbReference type="Gene3D" id="3.40.710.10">
    <property type="entry name" value="DD-peptidase/beta-lactamase superfamily"/>
    <property type="match status" value="1"/>
</dbReference>
<accession>A0A3M9NQZ0</accession>
<dbReference type="InterPro" id="IPR012338">
    <property type="entry name" value="Beta-lactam/transpept-like"/>
</dbReference>
<organism evidence="2 3">
    <name type="scientific">Hanamia caeni</name>
    <dbReference type="NCBI Taxonomy" id="2294116"/>
    <lineage>
        <taxon>Bacteria</taxon>
        <taxon>Pseudomonadati</taxon>
        <taxon>Bacteroidota</taxon>
        <taxon>Chitinophagia</taxon>
        <taxon>Chitinophagales</taxon>
        <taxon>Chitinophagaceae</taxon>
        <taxon>Hanamia</taxon>
    </lineage>
</organism>
<keyword evidence="2" id="KW-0378">Hydrolase</keyword>
<gene>
    <name evidence="2" type="ORF">EFY79_02055</name>
</gene>